<gene>
    <name evidence="1" type="ORF">K469DRAFT_226849</name>
</gene>
<evidence type="ECO:0000313" key="2">
    <source>
        <dbReference type="Proteomes" id="UP000800200"/>
    </source>
</evidence>
<evidence type="ECO:0000313" key="1">
    <source>
        <dbReference type="EMBL" id="KAF2182616.1"/>
    </source>
</evidence>
<proteinExistence type="predicted"/>
<protein>
    <submittedName>
        <fullName evidence="1">Uncharacterized protein</fullName>
    </submittedName>
</protein>
<name>A0A6A6DYB4_9PEZI</name>
<dbReference type="EMBL" id="ML994647">
    <property type="protein sequence ID" value="KAF2182616.1"/>
    <property type="molecule type" value="Genomic_DNA"/>
</dbReference>
<organism evidence="1 2">
    <name type="scientific">Zopfia rhizophila CBS 207.26</name>
    <dbReference type="NCBI Taxonomy" id="1314779"/>
    <lineage>
        <taxon>Eukaryota</taxon>
        <taxon>Fungi</taxon>
        <taxon>Dikarya</taxon>
        <taxon>Ascomycota</taxon>
        <taxon>Pezizomycotina</taxon>
        <taxon>Dothideomycetes</taxon>
        <taxon>Dothideomycetes incertae sedis</taxon>
        <taxon>Zopfiaceae</taxon>
        <taxon>Zopfia</taxon>
    </lineage>
</organism>
<dbReference type="Proteomes" id="UP000800200">
    <property type="component" value="Unassembled WGS sequence"/>
</dbReference>
<sequence>MPHRLSSLSIFNILGGRRMPTFVHFSQSSTHDHRNSYRTARAALIQLHHGHVCDSDCKTKSTRACLQGCFTFRDCFVSRKHHKGTHCKERVTIPIQMDKRLRRSN</sequence>
<accession>A0A6A6DYB4</accession>
<dbReference type="AlphaFoldDB" id="A0A6A6DYB4"/>
<reference evidence="1" key="1">
    <citation type="journal article" date="2020" name="Stud. Mycol.">
        <title>101 Dothideomycetes genomes: a test case for predicting lifestyles and emergence of pathogens.</title>
        <authorList>
            <person name="Haridas S."/>
            <person name="Albert R."/>
            <person name="Binder M."/>
            <person name="Bloem J."/>
            <person name="Labutti K."/>
            <person name="Salamov A."/>
            <person name="Andreopoulos B."/>
            <person name="Baker S."/>
            <person name="Barry K."/>
            <person name="Bills G."/>
            <person name="Bluhm B."/>
            <person name="Cannon C."/>
            <person name="Castanera R."/>
            <person name="Culley D."/>
            <person name="Daum C."/>
            <person name="Ezra D."/>
            <person name="Gonzalez J."/>
            <person name="Henrissat B."/>
            <person name="Kuo A."/>
            <person name="Liang C."/>
            <person name="Lipzen A."/>
            <person name="Lutzoni F."/>
            <person name="Magnuson J."/>
            <person name="Mondo S."/>
            <person name="Nolan M."/>
            <person name="Ohm R."/>
            <person name="Pangilinan J."/>
            <person name="Park H.-J."/>
            <person name="Ramirez L."/>
            <person name="Alfaro M."/>
            <person name="Sun H."/>
            <person name="Tritt A."/>
            <person name="Yoshinaga Y."/>
            <person name="Zwiers L.-H."/>
            <person name="Turgeon B."/>
            <person name="Goodwin S."/>
            <person name="Spatafora J."/>
            <person name="Crous P."/>
            <person name="Grigoriev I."/>
        </authorList>
    </citation>
    <scope>NUCLEOTIDE SEQUENCE</scope>
    <source>
        <strain evidence="1">CBS 207.26</strain>
    </source>
</reference>
<keyword evidence="2" id="KW-1185">Reference proteome</keyword>